<evidence type="ECO:0008006" key="4">
    <source>
        <dbReference type="Google" id="ProtNLM"/>
    </source>
</evidence>
<organism evidence="2 3">
    <name type="scientific">Pyricularia oryzae</name>
    <name type="common">Rice blast fungus</name>
    <name type="synonym">Magnaporthe oryzae</name>
    <dbReference type="NCBI Taxonomy" id="318829"/>
    <lineage>
        <taxon>Eukaryota</taxon>
        <taxon>Fungi</taxon>
        <taxon>Dikarya</taxon>
        <taxon>Ascomycota</taxon>
        <taxon>Pezizomycotina</taxon>
        <taxon>Sordariomycetes</taxon>
        <taxon>Sordariomycetidae</taxon>
        <taxon>Magnaporthales</taxon>
        <taxon>Pyriculariaceae</taxon>
        <taxon>Pyricularia</taxon>
    </lineage>
</organism>
<dbReference type="Proteomes" id="UP000294847">
    <property type="component" value="Chromosome 4"/>
</dbReference>
<keyword evidence="1" id="KW-0732">Signal</keyword>
<sequence length="163" mass="18841">MFCRGIPTAAVLYAILCACQPHGNHLEQRSPETPTCQVPNQIRRYTLRRTNYHGRYGRTSSTLHSGLDFSVHLFPKIQLLIGSCDSTWFPNLDLLLATLYRIVITHLSCPHFYNYAFVYFEIGHHLQIARHTHYNVCIFANLTEIIYNGTVKKCKILFVAQQR</sequence>
<protein>
    <recommendedName>
        <fullName evidence="4">Secreted protein</fullName>
    </recommendedName>
</protein>
<gene>
    <name evidence="2" type="ORF">PoMZ_07660</name>
</gene>
<reference evidence="2 3" key="1">
    <citation type="journal article" date="2019" name="Mol. Biol. Evol.">
        <title>Blast fungal genomes show frequent chromosomal changes, gene gains and losses, and effector gene turnover.</title>
        <authorList>
            <person name="Gomez Luciano L.B."/>
            <person name="Jason Tsai I."/>
            <person name="Chuma I."/>
            <person name="Tosa Y."/>
            <person name="Chen Y.H."/>
            <person name="Li J.Y."/>
            <person name="Li M.Y."/>
            <person name="Jade Lu M.Y."/>
            <person name="Nakayashiki H."/>
            <person name="Li W.H."/>
        </authorList>
    </citation>
    <scope>NUCLEOTIDE SEQUENCE [LARGE SCALE GENOMIC DNA]</scope>
    <source>
        <strain evidence="2">MZ5-1-6</strain>
    </source>
</reference>
<feature type="signal peptide" evidence="1">
    <location>
        <begin position="1"/>
        <end position="21"/>
    </location>
</feature>
<dbReference type="EMBL" id="CP034207">
    <property type="protein sequence ID" value="QBZ60718.1"/>
    <property type="molecule type" value="Genomic_DNA"/>
</dbReference>
<name>A0A4V1C6Q6_PYROR</name>
<evidence type="ECO:0000313" key="2">
    <source>
        <dbReference type="EMBL" id="QBZ60718.1"/>
    </source>
</evidence>
<proteinExistence type="predicted"/>
<evidence type="ECO:0000313" key="3">
    <source>
        <dbReference type="Proteomes" id="UP000294847"/>
    </source>
</evidence>
<dbReference type="AlphaFoldDB" id="A0A4V1C6Q6"/>
<dbReference type="PROSITE" id="PS51257">
    <property type="entry name" value="PROKAR_LIPOPROTEIN"/>
    <property type="match status" value="1"/>
</dbReference>
<accession>A0A4V1C6Q6</accession>
<feature type="chain" id="PRO_5020539898" description="Secreted protein" evidence="1">
    <location>
        <begin position="22"/>
        <end position="163"/>
    </location>
</feature>
<evidence type="ECO:0000256" key="1">
    <source>
        <dbReference type="SAM" id="SignalP"/>
    </source>
</evidence>